<reference evidence="3" key="1">
    <citation type="submission" date="2015-09" db="EMBL/GenBank/DDBJ databases">
        <authorList>
            <person name="Bertelli C."/>
        </authorList>
    </citation>
    <scope>NUCLEOTIDE SEQUENCE [LARGE SCALE GENOMIC DNA]</scope>
    <source>
        <strain evidence="3">KNic</strain>
    </source>
</reference>
<dbReference type="InterPro" id="IPR025197">
    <property type="entry name" value="DUF4116"/>
</dbReference>
<keyword evidence="3" id="KW-1185">Reference proteome</keyword>
<dbReference type="EMBL" id="LN879502">
    <property type="protein sequence ID" value="CUI17217.1"/>
    <property type="molecule type" value="Genomic_DNA"/>
</dbReference>
<feature type="domain" description="DUF4116" evidence="1">
    <location>
        <begin position="220"/>
        <end position="265"/>
    </location>
</feature>
<name>A0A0U5ESU1_9BACT</name>
<sequence length="293" mass="33491">MRLQLSDQNLSIHNVNSDNCSLNAMNRSRVSLEEIAQDSLLHITGFAQTNWNEGTELAKVSRIFKRAIDSSETRQLVHLFKQARMKSEDLSQPTLPTDYLKNISFDALKALLPENLKFEKALSSLFQYASSIIPGSEIEKLTLLLMKHVNWRLEEAMQNKWPENSAIKPILKQLSNAFKSEHLNKIEWETYLPWGRKASFQNTHLLAKIADPRYNSIRPFVLEALRRDGMALQYAHEEFKKDKQLVLVAVKQNGLAAQFADASLQYDGEVGQAASNQLNLSIQEFTRSFLSRL</sequence>
<dbReference type="PATRIC" id="fig|389348.3.peg.1800"/>
<proteinExistence type="predicted"/>
<evidence type="ECO:0000313" key="2">
    <source>
        <dbReference type="EMBL" id="CUI17217.1"/>
    </source>
</evidence>
<dbReference type="KEGG" id="pnl:PNK_1608"/>
<protein>
    <recommendedName>
        <fullName evidence="1">DUF4116 domain-containing protein</fullName>
    </recommendedName>
</protein>
<organism evidence="2 3">
    <name type="scientific">Candidatus Protochlamydia naegleriophila</name>
    <dbReference type="NCBI Taxonomy" id="389348"/>
    <lineage>
        <taxon>Bacteria</taxon>
        <taxon>Pseudomonadati</taxon>
        <taxon>Chlamydiota</taxon>
        <taxon>Chlamydiia</taxon>
        <taxon>Parachlamydiales</taxon>
        <taxon>Parachlamydiaceae</taxon>
        <taxon>Candidatus Protochlamydia</taxon>
    </lineage>
</organism>
<dbReference type="InParanoid" id="A0A0U5ESU1"/>
<evidence type="ECO:0000259" key="1">
    <source>
        <dbReference type="Pfam" id="PF13475"/>
    </source>
</evidence>
<accession>A0A0U5ESU1</accession>
<gene>
    <name evidence="2" type="ORF">PNK_1608</name>
</gene>
<dbReference type="Pfam" id="PF13475">
    <property type="entry name" value="DUF4116"/>
    <property type="match status" value="1"/>
</dbReference>
<evidence type="ECO:0000313" key="3">
    <source>
        <dbReference type="Proteomes" id="UP000069902"/>
    </source>
</evidence>
<dbReference type="Proteomes" id="UP000069902">
    <property type="component" value="Chromosome cPNK"/>
</dbReference>
<dbReference type="AlphaFoldDB" id="A0A0U5ESU1"/>
<dbReference type="STRING" id="389348.PNK_1608"/>